<dbReference type="PANTHER" id="PTHR48053">
    <property type="entry name" value="LEUCINE RICH REPEAT FAMILY PROTEIN, EXPRESSED"/>
    <property type="match status" value="1"/>
</dbReference>
<reference evidence="8 9" key="1">
    <citation type="journal article" date="2018" name="PLoS Genet.">
        <title>Population sequencing reveals clonal diversity and ancestral inbreeding in the grapevine cultivar Chardonnay.</title>
        <authorList>
            <person name="Roach M.J."/>
            <person name="Johnson D.L."/>
            <person name="Bohlmann J."/>
            <person name="van Vuuren H.J."/>
            <person name="Jones S.J."/>
            <person name="Pretorius I.S."/>
            <person name="Schmidt S.A."/>
            <person name="Borneman A.R."/>
        </authorList>
    </citation>
    <scope>NUCLEOTIDE SEQUENCE [LARGE SCALE GENOMIC DNA]</scope>
    <source>
        <strain evidence="9">cv. Chardonnay</strain>
        <tissue evidence="8">Leaf</tissue>
    </source>
</reference>
<proteinExistence type="predicted"/>
<dbReference type="AlphaFoldDB" id="A0A438FX01"/>
<evidence type="ECO:0000256" key="6">
    <source>
        <dbReference type="ARBA" id="ARBA00023170"/>
    </source>
</evidence>
<protein>
    <submittedName>
        <fullName evidence="8">Leucine-rich repeat receptor protein kinase EMS1</fullName>
    </submittedName>
</protein>
<evidence type="ECO:0000256" key="5">
    <source>
        <dbReference type="ARBA" id="ARBA00023136"/>
    </source>
</evidence>
<accession>A0A438FX01</accession>
<keyword evidence="8" id="KW-0418">Kinase</keyword>
<dbReference type="InterPro" id="IPR051716">
    <property type="entry name" value="Plant_RL_S/T_kinase"/>
</dbReference>
<keyword evidence="5" id="KW-0472">Membrane</keyword>
<evidence type="ECO:0000256" key="2">
    <source>
        <dbReference type="ARBA" id="ARBA00022614"/>
    </source>
</evidence>
<keyword evidence="4" id="KW-0677">Repeat</keyword>
<comment type="subcellular location">
    <subcellularLocation>
        <location evidence="1">Membrane</location>
        <topology evidence="1">Single-pass type I membrane protein</topology>
    </subcellularLocation>
</comment>
<dbReference type="InterPro" id="IPR032675">
    <property type="entry name" value="LRR_dom_sf"/>
</dbReference>
<dbReference type="PANTHER" id="PTHR48053:SF71">
    <property type="entry name" value="LEUCINE RICH REPEAT FAMILY PROTEIN, EXPRESSED"/>
    <property type="match status" value="1"/>
</dbReference>
<gene>
    <name evidence="8" type="primary">EMS1_1</name>
    <name evidence="8" type="ORF">CK203_040334</name>
</gene>
<dbReference type="Pfam" id="PF00560">
    <property type="entry name" value="LRR_1"/>
    <property type="match status" value="3"/>
</dbReference>
<dbReference type="EMBL" id="QGNW01000719">
    <property type="protein sequence ID" value="RVW64483.1"/>
    <property type="molecule type" value="Genomic_DNA"/>
</dbReference>
<keyword evidence="6 8" id="KW-0675">Receptor</keyword>
<name>A0A438FX01_VITVI</name>
<comment type="caution">
    <text evidence="8">The sequence shown here is derived from an EMBL/GenBank/DDBJ whole genome shotgun (WGS) entry which is preliminary data.</text>
</comment>
<evidence type="ECO:0000256" key="1">
    <source>
        <dbReference type="ARBA" id="ARBA00004479"/>
    </source>
</evidence>
<dbReference type="SUPFAM" id="SSF52058">
    <property type="entry name" value="L domain-like"/>
    <property type="match status" value="1"/>
</dbReference>
<sequence>MTFCISASGRGYMQWPTSEAHNLEVGGSKLSCSLPPIGNLTFLRGLVLSNNHLHGTIPSDIGLLLWMRHLNLSTNSLQGEIPVELTNCSNLRTMDLTRNNLTGQIPSILAISRNC</sequence>
<organism evidence="8 9">
    <name type="scientific">Vitis vinifera</name>
    <name type="common">Grape</name>
    <dbReference type="NCBI Taxonomy" id="29760"/>
    <lineage>
        <taxon>Eukaryota</taxon>
        <taxon>Viridiplantae</taxon>
        <taxon>Streptophyta</taxon>
        <taxon>Embryophyta</taxon>
        <taxon>Tracheophyta</taxon>
        <taxon>Spermatophyta</taxon>
        <taxon>Magnoliopsida</taxon>
        <taxon>eudicotyledons</taxon>
        <taxon>Gunneridae</taxon>
        <taxon>Pentapetalae</taxon>
        <taxon>rosids</taxon>
        <taxon>Vitales</taxon>
        <taxon>Vitaceae</taxon>
        <taxon>Viteae</taxon>
        <taxon>Vitis</taxon>
    </lineage>
</organism>
<dbReference type="Gene3D" id="3.80.10.10">
    <property type="entry name" value="Ribonuclease Inhibitor"/>
    <property type="match status" value="1"/>
</dbReference>
<evidence type="ECO:0000313" key="9">
    <source>
        <dbReference type="Proteomes" id="UP000288805"/>
    </source>
</evidence>
<evidence type="ECO:0000256" key="7">
    <source>
        <dbReference type="ARBA" id="ARBA00023180"/>
    </source>
</evidence>
<evidence type="ECO:0000256" key="4">
    <source>
        <dbReference type="ARBA" id="ARBA00022737"/>
    </source>
</evidence>
<dbReference type="GO" id="GO:0016301">
    <property type="term" value="F:kinase activity"/>
    <property type="evidence" value="ECO:0007669"/>
    <property type="project" value="UniProtKB-KW"/>
</dbReference>
<keyword evidence="3" id="KW-0732">Signal</keyword>
<dbReference type="InterPro" id="IPR001611">
    <property type="entry name" value="Leu-rich_rpt"/>
</dbReference>
<keyword evidence="8" id="KW-0808">Transferase</keyword>
<evidence type="ECO:0000313" key="8">
    <source>
        <dbReference type="EMBL" id="RVW64483.1"/>
    </source>
</evidence>
<dbReference type="Proteomes" id="UP000288805">
    <property type="component" value="Unassembled WGS sequence"/>
</dbReference>
<keyword evidence="2" id="KW-0433">Leucine-rich repeat</keyword>
<keyword evidence="7" id="KW-0325">Glycoprotein</keyword>
<dbReference type="FunFam" id="3.80.10.10:FF:000041">
    <property type="entry name" value="LRR receptor-like serine/threonine-protein kinase ERECTA"/>
    <property type="match status" value="1"/>
</dbReference>
<dbReference type="GO" id="GO:0016020">
    <property type="term" value="C:membrane"/>
    <property type="evidence" value="ECO:0007669"/>
    <property type="project" value="UniProtKB-SubCell"/>
</dbReference>
<evidence type="ECO:0000256" key="3">
    <source>
        <dbReference type="ARBA" id="ARBA00022729"/>
    </source>
</evidence>